<evidence type="ECO:0000313" key="2">
    <source>
        <dbReference type="EMBL" id="RWR83365.1"/>
    </source>
</evidence>
<name>A0A443NXV7_9MAGN</name>
<keyword evidence="3" id="KW-1185">Reference proteome</keyword>
<gene>
    <name evidence="2" type="ORF">CKAN_01211900</name>
</gene>
<sequence>MGPTNPTTYRSPSTKQSSMAKGLSGKMGYARNRLVRAIGKFFFDGAIAPNKATSPYLKNMLGAAAKHGSGIKPPTPYEIGHYCVEEEFKETVDWVNTIIRRSLFNFLVSSTLGTVFIRSVDATKYIKDAMYLNKLNR</sequence>
<proteinExistence type="predicted"/>
<comment type="caution">
    <text evidence="2">The sequence shown here is derived from an EMBL/GenBank/DDBJ whole genome shotgun (WGS) entry which is preliminary data.</text>
</comment>
<dbReference type="EMBL" id="QPKB01000004">
    <property type="protein sequence ID" value="RWR83365.1"/>
    <property type="molecule type" value="Genomic_DNA"/>
</dbReference>
<evidence type="ECO:0000256" key="1">
    <source>
        <dbReference type="SAM" id="MobiDB-lite"/>
    </source>
</evidence>
<feature type="compositionally biased region" description="Polar residues" evidence="1">
    <location>
        <begin position="1"/>
        <end position="19"/>
    </location>
</feature>
<dbReference type="AlphaFoldDB" id="A0A443NXV7"/>
<dbReference type="Proteomes" id="UP000283530">
    <property type="component" value="Unassembled WGS sequence"/>
</dbReference>
<reference evidence="2 3" key="1">
    <citation type="journal article" date="2019" name="Nat. Plants">
        <title>Stout camphor tree genome fills gaps in understanding of flowering plant genome evolution.</title>
        <authorList>
            <person name="Chaw S.M."/>
            <person name="Liu Y.C."/>
            <person name="Wu Y.W."/>
            <person name="Wang H.Y."/>
            <person name="Lin C.I."/>
            <person name="Wu C.S."/>
            <person name="Ke H.M."/>
            <person name="Chang L.Y."/>
            <person name="Hsu C.Y."/>
            <person name="Yang H.T."/>
            <person name="Sudianto E."/>
            <person name="Hsu M.H."/>
            <person name="Wu K.P."/>
            <person name="Wang L.N."/>
            <person name="Leebens-Mack J.H."/>
            <person name="Tsai I.J."/>
        </authorList>
    </citation>
    <scope>NUCLEOTIDE SEQUENCE [LARGE SCALE GENOMIC DNA]</scope>
    <source>
        <strain evidence="3">cv. Chaw 1501</strain>
        <tissue evidence="2">Young leaves</tissue>
    </source>
</reference>
<protein>
    <submittedName>
        <fullName evidence="2">Uncharacterized protein</fullName>
    </submittedName>
</protein>
<feature type="region of interest" description="Disordered" evidence="1">
    <location>
        <begin position="1"/>
        <end position="24"/>
    </location>
</feature>
<evidence type="ECO:0000313" key="3">
    <source>
        <dbReference type="Proteomes" id="UP000283530"/>
    </source>
</evidence>
<organism evidence="2 3">
    <name type="scientific">Cinnamomum micranthum f. kanehirae</name>
    <dbReference type="NCBI Taxonomy" id="337451"/>
    <lineage>
        <taxon>Eukaryota</taxon>
        <taxon>Viridiplantae</taxon>
        <taxon>Streptophyta</taxon>
        <taxon>Embryophyta</taxon>
        <taxon>Tracheophyta</taxon>
        <taxon>Spermatophyta</taxon>
        <taxon>Magnoliopsida</taxon>
        <taxon>Magnoliidae</taxon>
        <taxon>Laurales</taxon>
        <taxon>Lauraceae</taxon>
        <taxon>Cinnamomum</taxon>
    </lineage>
</organism>
<accession>A0A443NXV7</accession>
<dbReference type="OrthoDB" id="2013475at2759"/>